<protein>
    <submittedName>
        <fullName evidence="2">Uncharacterized protein</fullName>
    </submittedName>
</protein>
<reference evidence="2 3" key="1">
    <citation type="journal article" date="2019" name="Sci. Rep.">
        <title>Orb-weaving spider Araneus ventricosus genome elucidates the spidroin gene catalogue.</title>
        <authorList>
            <person name="Kono N."/>
            <person name="Nakamura H."/>
            <person name="Ohtoshi R."/>
            <person name="Moran D.A.P."/>
            <person name="Shinohara A."/>
            <person name="Yoshida Y."/>
            <person name="Fujiwara M."/>
            <person name="Mori M."/>
            <person name="Tomita M."/>
            <person name="Arakawa K."/>
        </authorList>
    </citation>
    <scope>NUCLEOTIDE SEQUENCE [LARGE SCALE GENOMIC DNA]</scope>
</reference>
<dbReference type="AlphaFoldDB" id="A0A4Y2JXM0"/>
<name>A0A4Y2JXM0_ARAVE</name>
<evidence type="ECO:0000313" key="2">
    <source>
        <dbReference type="EMBL" id="GBM94764.1"/>
    </source>
</evidence>
<keyword evidence="3" id="KW-1185">Reference proteome</keyword>
<evidence type="ECO:0000313" key="3">
    <source>
        <dbReference type="Proteomes" id="UP000499080"/>
    </source>
</evidence>
<evidence type="ECO:0000256" key="1">
    <source>
        <dbReference type="SAM" id="MobiDB-lite"/>
    </source>
</evidence>
<dbReference type="Proteomes" id="UP000499080">
    <property type="component" value="Unassembled WGS sequence"/>
</dbReference>
<accession>A0A4Y2JXM0</accession>
<feature type="compositionally biased region" description="Acidic residues" evidence="1">
    <location>
        <begin position="27"/>
        <end position="39"/>
    </location>
</feature>
<gene>
    <name evidence="2" type="ORF">AVEN_14299_1</name>
</gene>
<comment type="caution">
    <text evidence="2">The sequence shown here is derived from an EMBL/GenBank/DDBJ whole genome shotgun (WGS) entry which is preliminary data.</text>
</comment>
<sequence length="98" mass="11550">MTMKTMDLRMFGKRFFSDHDSFSEHDTESEEDSGNEDLNESVWFSSKDGVQWRKTKFRQSIRTRCHNIVSRLSGTKQPAKDVTSPVMSWELFIHNNIM</sequence>
<organism evidence="2 3">
    <name type="scientific">Araneus ventricosus</name>
    <name type="common">Orbweaver spider</name>
    <name type="synonym">Epeira ventricosa</name>
    <dbReference type="NCBI Taxonomy" id="182803"/>
    <lineage>
        <taxon>Eukaryota</taxon>
        <taxon>Metazoa</taxon>
        <taxon>Ecdysozoa</taxon>
        <taxon>Arthropoda</taxon>
        <taxon>Chelicerata</taxon>
        <taxon>Arachnida</taxon>
        <taxon>Araneae</taxon>
        <taxon>Araneomorphae</taxon>
        <taxon>Entelegynae</taxon>
        <taxon>Araneoidea</taxon>
        <taxon>Araneidae</taxon>
        <taxon>Araneus</taxon>
    </lineage>
</organism>
<dbReference type="EMBL" id="BGPR01003998">
    <property type="protein sequence ID" value="GBM94764.1"/>
    <property type="molecule type" value="Genomic_DNA"/>
</dbReference>
<feature type="region of interest" description="Disordered" evidence="1">
    <location>
        <begin position="19"/>
        <end position="40"/>
    </location>
</feature>
<proteinExistence type="predicted"/>